<comment type="caution">
    <text evidence="1">The sequence shown here is derived from an EMBL/GenBank/DDBJ whole genome shotgun (WGS) entry which is preliminary data.</text>
</comment>
<sequence length="382" mass="40410">MPEVISKWARIDDAGRHDPWDLVVVRRAFGRSSDEFCTVPAAVLSELTDLMLVHGVRSNFRAAVRAAAVADVAVHGGGSFSAAAQQMLFCLDAVLRAETLYREERKVSPRNAAFFGLLRWLHTQGIPWPSAAGAAAAVVPEPTGWLVADSRLFERRESDPVCATALARFAAEGVAGSFHNRVNDAVTASALQRAVALSVWSDDPGDVFAQAVANALLTHGGPDAFLSAGAFALVVNVMLRGGDVADARHLALDELRSWPENENVLLAFDVAWDAVEHRSPDMLTAAGDPGSAPGALAAALAAVRTNPDDFDGAIGFLSRRCPAAAGLAGAMLGAAQGDAIVPAQRLVTLELRDVVDRLAEDVVAVRTSPEWPSSWSTDYPAF</sequence>
<dbReference type="InterPro" id="IPR036705">
    <property type="entry name" value="Ribosyl_crysJ1_sf"/>
</dbReference>
<protein>
    <submittedName>
        <fullName evidence="1">ADP-ribosylglycohydrolase family protein</fullName>
    </submittedName>
</protein>
<dbReference type="InterPro" id="IPR005502">
    <property type="entry name" value="Ribosyl_crysJ1"/>
</dbReference>
<dbReference type="RefSeq" id="WP_132624342.1">
    <property type="nucleotide sequence ID" value="NZ_SMKV01000020.1"/>
</dbReference>
<dbReference type="Pfam" id="PF03747">
    <property type="entry name" value="ADP_ribosyl_GH"/>
    <property type="match status" value="1"/>
</dbReference>
<name>A0A4R4UPU5_9PSEU</name>
<accession>A0A4R4UPU5</accession>
<dbReference type="AlphaFoldDB" id="A0A4R4UPU5"/>
<keyword evidence="1" id="KW-0378">Hydrolase</keyword>
<organism evidence="1 2">
    <name type="scientific">Saccharopolyspora aridisoli</name>
    <dbReference type="NCBI Taxonomy" id="2530385"/>
    <lineage>
        <taxon>Bacteria</taxon>
        <taxon>Bacillati</taxon>
        <taxon>Actinomycetota</taxon>
        <taxon>Actinomycetes</taxon>
        <taxon>Pseudonocardiales</taxon>
        <taxon>Pseudonocardiaceae</taxon>
        <taxon>Saccharopolyspora</taxon>
    </lineage>
</organism>
<dbReference type="EMBL" id="SMKV01000020">
    <property type="protein sequence ID" value="TDC91104.1"/>
    <property type="molecule type" value="Genomic_DNA"/>
</dbReference>
<dbReference type="Gene3D" id="1.10.4080.10">
    <property type="entry name" value="ADP-ribosylation/Crystallin J1"/>
    <property type="match status" value="1"/>
</dbReference>
<evidence type="ECO:0000313" key="1">
    <source>
        <dbReference type="EMBL" id="TDC91104.1"/>
    </source>
</evidence>
<dbReference type="OrthoDB" id="4871367at2"/>
<gene>
    <name evidence="1" type="ORF">E1161_16830</name>
</gene>
<reference evidence="1 2" key="1">
    <citation type="submission" date="2019-03" db="EMBL/GenBank/DDBJ databases">
        <title>Draft genome sequences of novel Actinobacteria.</title>
        <authorList>
            <person name="Sahin N."/>
            <person name="Ay H."/>
            <person name="Saygin H."/>
        </authorList>
    </citation>
    <scope>NUCLEOTIDE SEQUENCE [LARGE SCALE GENOMIC DNA]</scope>
    <source>
        <strain evidence="1 2">16K404</strain>
    </source>
</reference>
<proteinExistence type="predicted"/>
<dbReference type="SUPFAM" id="SSF101478">
    <property type="entry name" value="ADP-ribosylglycohydrolase"/>
    <property type="match status" value="1"/>
</dbReference>
<evidence type="ECO:0000313" key="2">
    <source>
        <dbReference type="Proteomes" id="UP000294744"/>
    </source>
</evidence>
<dbReference type="Proteomes" id="UP000294744">
    <property type="component" value="Unassembled WGS sequence"/>
</dbReference>
<keyword evidence="2" id="KW-1185">Reference proteome</keyword>
<dbReference type="GO" id="GO:0016787">
    <property type="term" value="F:hydrolase activity"/>
    <property type="evidence" value="ECO:0007669"/>
    <property type="project" value="UniProtKB-KW"/>
</dbReference>